<name>A0A0C3E6R9_9AGAM</name>
<protein>
    <submittedName>
        <fullName evidence="1">Uncharacterized protein</fullName>
    </submittedName>
</protein>
<evidence type="ECO:0000313" key="2">
    <source>
        <dbReference type="Proteomes" id="UP000053989"/>
    </source>
</evidence>
<dbReference type="AlphaFoldDB" id="A0A0C3E6R9"/>
<gene>
    <name evidence="1" type="ORF">SCLCIDRAFT_658092</name>
</gene>
<organism evidence="1 2">
    <name type="scientific">Scleroderma citrinum Foug A</name>
    <dbReference type="NCBI Taxonomy" id="1036808"/>
    <lineage>
        <taxon>Eukaryota</taxon>
        <taxon>Fungi</taxon>
        <taxon>Dikarya</taxon>
        <taxon>Basidiomycota</taxon>
        <taxon>Agaricomycotina</taxon>
        <taxon>Agaricomycetes</taxon>
        <taxon>Agaricomycetidae</taxon>
        <taxon>Boletales</taxon>
        <taxon>Sclerodermatineae</taxon>
        <taxon>Sclerodermataceae</taxon>
        <taxon>Scleroderma</taxon>
    </lineage>
</organism>
<dbReference type="Proteomes" id="UP000053989">
    <property type="component" value="Unassembled WGS sequence"/>
</dbReference>
<dbReference type="HOGENOM" id="CLU_2238206_0_0_1"/>
<proteinExistence type="predicted"/>
<reference evidence="2" key="2">
    <citation type="submission" date="2015-01" db="EMBL/GenBank/DDBJ databases">
        <title>Evolutionary Origins and Diversification of the Mycorrhizal Mutualists.</title>
        <authorList>
            <consortium name="DOE Joint Genome Institute"/>
            <consortium name="Mycorrhizal Genomics Consortium"/>
            <person name="Kohler A."/>
            <person name="Kuo A."/>
            <person name="Nagy L.G."/>
            <person name="Floudas D."/>
            <person name="Copeland A."/>
            <person name="Barry K.W."/>
            <person name="Cichocki N."/>
            <person name="Veneault-Fourrey C."/>
            <person name="LaButti K."/>
            <person name="Lindquist E.A."/>
            <person name="Lipzen A."/>
            <person name="Lundell T."/>
            <person name="Morin E."/>
            <person name="Murat C."/>
            <person name="Riley R."/>
            <person name="Ohm R."/>
            <person name="Sun H."/>
            <person name="Tunlid A."/>
            <person name="Henrissat B."/>
            <person name="Grigoriev I.V."/>
            <person name="Hibbett D.S."/>
            <person name="Martin F."/>
        </authorList>
    </citation>
    <scope>NUCLEOTIDE SEQUENCE [LARGE SCALE GENOMIC DNA]</scope>
    <source>
        <strain evidence="2">Foug A</strain>
    </source>
</reference>
<dbReference type="EMBL" id="KN822030">
    <property type="protein sequence ID" value="KIM64109.1"/>
    <property type="molecule type" value="Genomic_DNA"/>
</dbReference>
<sequence length="105" mass="11651">MKIIAENLVIHLSVHRSPASVLQVRKQKTDIGLGGDCWTDPPWPCQVLGTRWEMEASEHHSRLGSYDISGAIPRLKFNICLSSSLHSMSMPCSMGRSDSLLFATQ</sequence>
<accession>A0A0C3E6R9</accession>
<dbReference type="InParanoid" id="A0A0C3E6R9"/>
<keyword evidence="2" id="KW-1185">Reference proteome</keyword>
<reference evidence="1 2" key="1">
    <citation type="submission" date="2014-04" db="EMBL/GenBank/DDBJ databases">
        <authorList>
            <consortium name="DOE Joint Genome Institute"/>
            <person name="Kuo A."/>
            <person name="Kohler A."/>
            <person name="Nagy L.G."/>
            <person name="Floudas D."/>
            <person name="Copeland A."/>
            <person name="Barry K.W."/>
            <person name="Cichocki N."/>
            <person name="Veneault-Fourrey C."/>
            <person name="LaButti K."/>
            <person name="Lindquist E.A."/>
            <person name="Lipzen A."/>
            <person name="Lundell T."/>
            <person name="Morin E."/>
            <person name="Murat C."/>
            <person name="Sun H."/>
            <person name="Tunlid A."/>
            <person name="Henrissat B."/>
            <person name="Grigoriev I.V."/>
            <person name="Hibbett D.S."/>
            <person name="Martin F."/>
            <person name="Nordberg H.P."/>
            <person name="Cantor M.N."/>
            <person name="Hua S.X."/>
        </authorList>
    </citation>
    <scope>NUCLEOTIDE SEQUENCE [LARGE SCALE GENOMIC DNA]</scope>
    <source>
        <strain evidence="1 2">Foug A</strain>
    </source>
</reference>
<evidence type="ECO:0000313" key="1">
    <source>
        <dbReference type="EMBL" id="KIM64109.1"/>
    </source>
</evidence>